<dbReference type="EMBL" id="JAZDRO010000005">
    <property type="protein sequence ID" value="MEE2567346.1"/>
    <property type="molecule type" value="Genomic_DNA"/>
</dbReference>
<evidence type="ECO:0000256" key="1">
    <source>
        <dbReference type="SAM" id="SignalP"/>
    </source>
</evidence>
<keyword evidence="1" id="KW-0732">Signal</keyword>
<name>A0ABU7M0X1_9PROT</name>
<proteinExistence type="predicted"/>
<feature type="chain" id="PRO_5047456446" evidence="1">
    <location>
        <begin position="23"/>
        <end position="294"/>
    </location>
</feature>
<protein>
    <submittedName>
        <fullName evidence="2">Uncharacterized protein</fullName>
    </submittedName>
</protein>
<evidence type="ECO:0000313" key="3">
    <source>
        <dbReference type="Proteomes" id="UP001310692"/>
    </source>
</evidence>
<gene>
    <name evidence="2" type="ORF">V0U35_11720</name>
</gene>
<keyword evidence="3" id="KW-1185">Reference proteome</keyword>
<accession>A0ABU7M0X1</accession>
<dbReference type="Proteomes" id="UP001310692">
    <property type="component" value="Unassembled WGS sequence"/>
</dbReference>
<comment type="caution">
    <text evidence="2">The sequence shown here is derived from an EMBL/GenBank/DDBJ whole genome shotgun (WGS) entry which is preliminary data.</text>
</comment>
<dbReference type="RefSeq" id="WP_330196908.1">
    <property type="nucleotide sequence ID" value="NZ_JAZDRO010000005.1"/>
</dbReference>
<sequence>MRLRPLSLAALAAALLCGPAQAQSVAEVFGERSLAIAIDDRCHVFSDNERDALTASWLQARGTLLRAGHSSEDIRSTFDVITRRASTRACSSPEAQGVIAGVRSAYTAFSRMYALDYPGGARVWMAQRRRGEIPVWTLSQTLADEPQPPRFGLYSDPAGEVLSLSLVPAEPPSGVAIVLRDPERASEPVDPTLGGLLAVSGRPAWARLAPPRHAEARFWASGRRMVEDRLHFAFPESATEAIARLDPREAARIELYDARGRITGQLYVEIGDFAAALAFLAAGIDPSASAAPGG</sequence>
<feature type="signal peptide" evidence="1">
    <location>
        <begin position="1"/>
        <end position="22"/>
    </location>
</feature>
<reference evidence="2 3" key="1">
    <citation type="submission" date="2024-01" db="EMBL/GenBank/DDBJ databases">
        <title>Hyphobacterium bacterium isolated from marine sediment.</title>
        <authorList>
            <person name="Zhao S."/>
        </authorList>
    </citation>
    <scope>NUCLEOTIDE SEQUENCE [LARGE SCALE GENOMIC DNA]</scope>
    <source>
        <strain evidence="2 3">Y60-23</strain>
    </source>
</reference>
<evidence type="ECO:0000313" key="2">
    <source>
        <dbReference type="EMBL" id="MEE2567346.1"/>
    </source>
</evidence>
<organism evidence="2 3">
    <name type="scientific">Hyphobacterium marinum</name>
    <dbReference type="NCBI Taxonomy" id="3116574"/>
    <lineage>
        <taxon>Bacteria</taxon>
        <taxon>Pseudomonadati</taxon>
        <taxon>Pseudomonadota</taxon>
        <taxon>Alphaproteobacteria</taxon>
        <taxon>Maricaulales</taxon>
        <taxon>Maricaulaceae</taxon>
        <taxon>Hyphobacterium</taxon>
    </lineage>
</organism>